<dbReference type="Proteomes" id="UP000255207">
    <property type="component" value="Unassembled WGS sequence"/>
</dbReference>
<reference evidence="4" key="1">
    <citation type="submission" date="2018-07" db="EMBL/GenBank/DDBJ databases">
        <authorList>
            <person name="Safronova V.I."/>
            <person name="Chirak E.R."/>
            <person name="Sazanova A.L."/>
        </authorList>
    </citation>
    <scope>NUCLEOTIDE SEQUENCE [LARGE SCALE GENOMIC DNA]</scope>
    <source>
        <strain evidence="4">RCAM04685</strain>
    </source>
</reference>
<evidence type="ECO:0000256" key="1">
    <source>
        <dbReference type="SAM" id="MobiDB-lite"/>
    </source>
</evidence>
<comment type="caution">
    <text evidence="3">The sequence shown here is derived from an EMBL/GenBank/DDBJ whole genome shotgun (WGS) entry which is preliminary data.</text>
</comment>
<organism evidence="3 4">
    <name type="scientific">Bosea caraganae</name>
    <dbReference type="NCBI Taxonomy" id="2763117"/>
    <lineage>
        <taxon>Bacteria</taxon>
        <taxon>Pseudomonadati</taxon>
        <taxon>Pseudomonadota</taxon>
        <taxon>Alphaproteobacteria</taxon>
        <taxon>Hyphomicrobiales</taxon>
        <taxon>Boseaceae</taxon>
        <taxon>Bosea</taxon>
    </lineage>
</organism>
<keyword evidence="4" id="KW-1185">Reference proteome</keyword>
<dbReference type="InterPro" id="IPR054189">
    <property type="entry name" value="DUF6894"/>
</dbReference>
<feature type="compositionally biased region" description="Basic and acidic residues" evidence="1">
    <location>
        <begin position="78"/>
        <end position="89"/>
    </location>
</feature>
<dbReference type="AlphaFoldDB" id="A0A370KYR7"/>
<feature type="region of interest" description="Disordered" evidence="1">
    <location>
        <begin position="78"/>
        <end position="102"/>
    </location>
</feature>
<name>A0A370KYR7_9HYPH</name>
<evidence type="ECO:0000313" key="3">
    <source>
        <dbReference type="EMBL" id="RDJ20140.1"/>
    </source>
</evidence>
<evidence type="ECO:0000259" key="2">
    <source>
        <dbReference type="Pfam" id="PF21834"/>
    </source>
</evidence>
<proteinExistence type="predicted"/>
<evidence type="ECO:0000313" key="4">
    <source>
        <dbReference type="Proteomes" id="UP000255207"/>
    </source>
</evidence>
<protein>
    <recommendedName>
        <fullName evidence="2">DUF6894 domain-containing protein</fullName>
    </recommendedName>
</protein>
<gene>
    <name evidence="3" type="ORF">DWE98_26260</name>
</gene>
<feature type="domain" description="DUF6894" evidence="2">
    <location>
        <begin position="6"/>
        <end position="72"/>
    </location>
</feature>
<accession>A0A370KYR7</accession>
<dbReference type="EMBL" id="QQTP01000022">
    <property type="protein sequence ID" value="RDJ20140.1"/>
    <property type="molecule type" value="Genomic_DNA"/>
</dbReference>
<dbReference type="Pfam" id="PF21834">
    <property type="entry name" value="DUF6894"/>
    <property type="match status" value="1"/>
</dbReference>
<sequence>MPMPKFFVTTDDGDSTFRDEDGLEFKNRKAATDDAQRALVDMARERLPNGERVALQVQIEDEVGDEVYRASLKFEGDTLKEEATSVRSDEEGDGDEPPTPPT</sequence>